<reference evidence="1 2" key="1">
    <citation type="submission" date="2018-03" db="EMBL/GenBank/DDBJ databases">
        <title>Draft Genome Sequences of the Obligatory Marine Myxobacteria Enhygromyxa salina SWB007.</title>
        <authorList>
            <person name="Poehlein A."/>
            <person name="Moghaddam J.A."/>
            <person name="Harms H."/>
            <person name="Alanjari M."/>
            <person name="Koenig G.M."/>
            <person name="Daniel R."/>
            <person name="Schaeberle T.F."/>
        </authorList>
    </citation>
    <scope>NUCLEOTIDE SEQUENCE [LARGE SCALE GENOMIC DNA]</scope>
    <source>
        <strain evidence="1 2">SWB007</strain>
    </source>
</reference>
<dbReference type="Proteomes" id="UP000238823">
    <property type="component" value="Unassembled WGS sequence"/>
</dbReference>
<name>A0A2S9YUK4_9BACT</name>
<accession>A0A2S9YUK4</accession>
<dbReference type="EMBL" id="PVNL01000035">
    <property type="protein sequence ID" value="PRQ08791.1"/>
    <property type="molecule type" value="Genomic_DNA"/>
</dbReference>
<protein>
    <submittedName>
        <fullName evidence="1">Uncharacterized protein</fullName>
    </submittedName>
</protein>
<gene>
    <name evidence="1" type="ORF">ENSA7_14230</name>
</gene>
<evidence type="ECO:0000313" key="2">
    <source>
        <dbReference type="Proteomes" id="UP000238823"/>
    </source>
</evidence>
<organism evidence="1 2">
    <name type="scientific">Enhygromyxa salina</name>
    <dbReference type="NCBI Taxonomy" id="215803"/>
    <lineage>
        <taxon>Bacteria</taxon>
        <taxon>Pseudomonadati</taxon>
        <taxon>Myxococcota</taxon>
        <taxon>Polyangia</taxon>
        <taxon>Nannocystales</taxon>
        <taxon>Nannocystaceae</taxon>
        <taxon>Enhygromyxa</taxon>
    </lineage>
</organism>
<dbReference type="AlphaFoldDB" id="A0A2S9YUK4"/>
<sequence length="244" mass="27977">MSSPIVWFHAFRRNSVGAAINALRNGFAPAPPAAAAPDTGQLELELRISPARVYCYLGRTLETFGEWSIAFHNPDFKVFGEVSPFDTGGLVRKISPVCTWERERRQTFLHSYTWSESQRQELLQEHPGLDFLSDYLDLTRAWSPPHSGPHEVWNDKPAAAIWRGNPDWRSWTWEGRFDTFKAERVVAWSSPPSFYAQLLDWHDSEADDDEAEWFRTFFQKYISGGTGALVRELVGRQLAQCQPK</sequence>
<evidence type="ECO:0000313" key="1">
    <source>
        <dbReference type="EMBL" id="PRQ08791.1"/>
    </source>
</evidence>
<proteinExistence type="predicted"/>
<comment type="caution">
    <text evidence="1">The sequence shown here is derived from an EMBL/GenBank/DDBJ whole genome shotgun (WGS) entry which is preliminary data.</text>
</comment>